<reference evidence="1" key="1">
    <citation type="journal article" date="2022" name="Plant J.">
        <title>Strategies of tolerance reflected in two North American maple genomes.</title>
        <authorList>
            <person name="McEvoy S.L."/>
            <person name="Sezen U.U."/>
            <person name="Trouern-Trend A."/>
            <person name="McMahon S.M."/>
            <person name="Schaberg P.G."/>
            <person name="Yang J."/>
            <person name="Wegrzyn J.L."/>
            <person name="Swenson N.G."/>
        </authorList>
    </citation>
    <scope>NUCLEOTIDE SEQUENCE</scope>
    <source>
        <strain evidence="1">91603</strain>
    </source>
</reference>
<accession>A0AAD5J4S6</accession>
<evidence type="ECO:0000313" key="1">
    <source>
        <dbReference type="EMBL" id="KAI9185636.1"/>
    </source>
</evidence>
<proteinExistence type="predicted"/>
<sequence length="142" mass="13918">MGPGGPPGGGGGAPGLFGGFCNMISSCLNMLCCCWLFQDCFGGPMGPPGGPPGPPGPFAGAICAVASNKTPLVGAHLLVLPANLEFGSPEPFVPPPARSVLCAICLSFLCCCWLLQDCFGGPMGLPGGPPGPPGPFGGLPPP</sequence>
<organism evidence="1 2">
    <name type="scientific">Acer negundo</name>
    <name type="common">Box elder</name>
    <dbReference type="NCBI Taxonomy" id="4023"/>
    <lineage>
        <taxon>Eukaryota</taxon>
        <taxon>Viridiplantae</taxon>
        <taxon>Streptophyta</taxon>
        <taxon>Embryophyta</taxon>
        <taxon>Tracheophyta</taxon>
        <taxon>Spermatophyta</taxon>
        <taxon>Magnoliopsida</taxon>
        <taxon>eudicotyledons</taxon>
        <taxon>Gunneridae</taxon>
        <taxon>Pentapetalae</taxon>
        <taxon>rosids</taxon>
        <taxon>malvids</taxon>
        <taxon>Sapindales</taxon>
        <taxon>Sapindaceae</taxon>
        <taxon>Hippocastanoideae</taxon>
        <taxon>Acereae</taxon>
        <taxon>Acer</taxon>
    </lineage>
</organism>
<keyword evidence="2" id="KW-1185">Reference proteome</keyword>
<name>A0AAD5J4S6_ACENE</name>
<comment type="caution">
    <text evidence="1">The sequence shown here is derived from an EMBL/GenBank/DDBJ whole genome shotgun (WGS) entry which is preliminary data.</text>
</comment>
<dbReference type="Proteomes" id="UP001064489">
    <property type="component" value="Chromosome 3"/>
</dbReference>
<dbReference type="AlphaFoldDB" id="A0AAD5J4S6"/>
<protein>
    <submittedName>
        <fullName evidence="1">Uncharacterized protein</fullName>
    </submittedName>
</protein>
<gene>
    <name evidence="1" type="ORF">LWI28_009028</name>
</gene>
<dbReference type="EMBL" id="JAJSOW010000100">
    <property type="protein sequence ID" value="KAI9185636.1"/>
    <property type="molecule type" value="Genomic_DNA"/>
</dbReference>
<reference evidence="1" key="2">
    <citation type="submission" date="2023-02" db="EMBL/GenBank/DDBJ databases">
        <authorList>
            <person name="Swenson N.G."/>
            <person name="Wegrzyn J.L."/>
            <person name="Mcevoy S.L."/>
        </authorList>
    </citation>
    <scope>NUCLEOTIDE SEQUENCE</scope>
    <source>
        <strain evidence="1">91603</strain>
        <tissue evidence="1">Leaf</tissue>
    </source>
</reference>
<evidence type="ECO:0000313" key="2">
    <source>
        <dbReference type="Proteomes" id="UP001064489"/>
    </source>
</evidence>